<dbReference type="EMBL" id="VEVO01000018">
    <property type="protein sequence ID" value="KAF0027202.1"/>
    <property type="molecule type" value="Genomic_DNA"/>
</dbReference>
<protein>
    <submittedName>
        <fullName evidence="1">Uncharacterized protein</fullName>
    </submittedName>
</protein>
<reference evidence="1 2" key="1">
    <citation type="submission" date="2019-06" db="EMBL/GenBank/DDBJ databases">
        <title>Draft genomes of female and male turbot (Scophthalmus maximus).</title>
        <authorList>
            <person name="Xu H."/>
            <person name="Xu X.-W."/>
            <person name="Shao C."/>
            <person name="Chen S."/>
        </authorList>
    </citation>
    <scope>NUCLEOTIDE SEQUENCE [LARGE SCALE GENOMIC DNA]</scope>
    <source>
        <strain evidence="1">Ysfricsl-2016a</strain>
        <tissue evidence="1">Blood</tissue>
    </source>
</reference>
<organism evidence="1 2">
    <name type="scientific">Scophthalmus maximus</name>
    <name type="common">Turbot</name>
    <name type="synonym">Psetta maxima</name>
    <dbReference type="NCBI Taxonomy" id="52904"/>
    <lineage>
        <taxon>Eukaryota</taxon>
        <taxon>Metazoa</taxon>
        <taxon>Chordata</taxon>
        <taxon>Craniata</taxon>
        <taxon>Vertebrata</taxon>
        <taxon>Euteleostomi</taxon>
        <taxon>Actinopterygii</taxon>
        <taxon>Neopterygii</taxon>
        <taxon>Teleostei</taxon>
        <taxon>Neoteleostei</taxon>
        <taxon>Acanthomorphata</taxon>
        <taxon>Carangaria</taxon>
        <taxon>Pleuronectiformes</taxon>
        <taxon>Pleuronectoidei</taxon>
        <taxon>Scophthalmidae</taxon>
        <taxon>Scophthalmus</taxon>
    </lineage>
</organism>
<accession>A0A6A4S7M2</accession>
<comment type="caution">
    <text evidence="1">The sequence shown here is derived from an EMBL/GenBank/DDBJ whole genome shotgun (WGS) entry which is preliminary data.</text>
</comment>
<evidence type="ECO:0000313" key="1">
    <source>
        <dbReference type="EMBL" id="KAF0027202.1"/>
    </source>
</evidence>
<evidence type="ECO:0000313" key="2">
    <source>
        <dbReference type="Proteomes" id="UP000438429"/>
    </source>
</evidence>
<sequence length="70" mass="8172">MFPNHSYYCKKFRQPDVQVNSLKGLAKIEPSSSGVLVQFDQWDTRRQLRCHKVDCTLANYVIILDPTRCL</sequence>
<dbReference type="Proteomes" id="UP000438429">
    <property type="component" value="Unassembled WGS sequence"/>
</dbReference>
<dbReference type="AlphaFoldDB" id="A0A6A4S7M2"/>
<gene>
    <name evidence="1" type="ORF">F2P81_019943</name>
</gene>
<proteinExistence type="predicted"/>
<name>A0A6A4S7M2_SCOMX</name>